<dbReference type="PANTHER" id="PTHR48094:SF19">
    <property type="entry name" value="DJ-1_PFPI DOMAIN-CONTAINING PROTEIN"/>
    <property type="match status" value="1"/>
</dbReference>
<dbReference type="RefSeq" id="WP_313988725.1">
    <property type="nucleotide sequence ID" value="NZ_JASJOS010000023.1"/>
</dbReference>
<keyword evidence="2" id="KW-0326">Glycosidase</keyword>
<dbReference type="EMBL" id="JASJOS010000023">
    <property type="protein sequence ID" value="MDJ1485754.1"/>
    <property type="molecule type" value="Genomic_DNA"/>
</dbReference>
<sequence>MKRIIYLFVFEGFADWEPSYATAEIQKSSRYQIRTVGLTSDPIRSMGGLTILPDYTVEEVETGNAAMLILPGGEAWEQKKLNDIQTLVLQFHKSNLPIAAICAATTFLGDIGLLNAISHTSNAKFYLESISPNYKGQNYYAEESAVTDQRIITANGISPIEFAREIMRILGIYDEQKLEQWYQVFKYGVWTE</sequence>
<evidence type="ECO:0000313" key="3">
    <source>
        <dbReference type="Proteomes" id="UP001241110"/>
    </source>
</evidence>
<dbReference type="Proteomes" id="UP001241110">
    <property type="component" value="Unassembled WGS sequence"/>
</dbReference>
<dbReference type="EC" id="3.2.-.-" evidence="2"/>
<reference evidence="2" key="1">
    <citation type="submission" date="2023-05" db="EMBL/GenBank/DDBJ databases">
        <authorList>
            <person name="Zhang X."/>
        </authorList>
    </citation>
    <scope>NUCLEOTIDE SEQUENCE</scope>
    <source>
        <strain evidence="2">YF14B1</strain>
    </source>
</reference>
<dbReference type="GO" id="GO:0016798">
    <property type="term" value="F:hydrolase activity, acting on glycosyl bonds"/>
    <property type="evidence" value="ECO:0007669"/>
    <property type="project" value="UniProtKB-KW"/>
</dbReference>
<evidence type="ECO:0000313" key="2">
    <source>
        <dbReference type="EMBL" id="MDJ1485754.1"/>
    </source>
</evidence>
<protein>
    <submittedName>
        <fullName evidence="2">Type 1 glutamine amidotransferase family protein</fullName>
        <ecNumber evidence="2">3.2.-.-</ecNumber>
    </submittedName>
</protein>
<dbReference type="GO" id="GO:0005737">
    <property type="term" value="C:cytoplasm"/>
    <property type="evidence" value="ECO:0007669"/>
    <property type="project" value="TreeGrafter"/>
</dbReference>
<dbReference type="InterPro" id="IPR029062">
    <property type="entry name" value="Class_I_gatase-like"/>
</dbReference>
<name>A0AAE3QZU4_9BACT</name>
<dbReference type="InterPro" id="IPR002818">
    <property type="entry name" value="DJ-1/PfpI"/>
</dbReference>
<keyword evidence="2" id="KW-0378">Hydrolase</keyword>
<dbReference type="SUPFAM" id="SSF52317">
    <property type="entry name" value="Class I glutamine amidotransferase-like"/>
    <property type="match status" value="1"/>
</dbReference>
<dbReference type="CDD" id="cd03140">
    <property type="entry name" value="GATase1_PfpI_3"/>
    <property type="match status" value="1"/>
</dbReference>
<accession>A0AAE3QZU4</accession>
<dbReference type="InterPro" id="IPR050325">
    <property type="entry name" value="Prot/Nucl_acid_deglycase"/>
</dbReference>
<dbReference type="Pfam" id="PF01965">
    <property type="entry name" value="DJ-1_PfpI"/>
    <property type="match status" value="1"/>
</dbReference>
<dbReference type="Gene3D" id="3.40.50.880">
    <property type="match status" value="1"/>
</dbReference>
<comment type="caution">
    <text evidence="2">The sequence shown here is derived from an EMBL/GenBank/DDBJ whole genome shotgun (WGS) entry which is preliminary data.</text>
</comment>
<proteinExistence type="predicted"/>
<feature type="domain" description="DJ-1/PfpI" evidence="1">
    <location>
        <begin position="5"/>
        <end position="168"/>
    </location>
</feature>
<gene>
    <name evidence="2" type="ORF">QNI16_35060</name>
</gene>
<evidence type="ECO:0000259" key="1">
    <source>
        <dbReference type="Pfam" id="PF01965"/>
    </source>
</evidence>
<dbReference type="PANTHER" id="PTHR48094">
    <property type="entry name" value="PROTEIN/NUCLEIC ACID DEGLYCASE DJ-1-RELATED"/>
    <property type="match status" value="1"/>
</dbReference>
<dbReference type="AlphaFoldDB" id="A0AAE3QZU4"/>
<organism evidence="2 3">
    <name type="scientific">Xanthocytophaga flava</name>
    <dbReference type="NCBI Taxonomy" id="3048013"/>
    <lineage>
        <taxon>Bacteria</taxon>
        <taxon>Pseudomonadati</taxon>
        <taxon>Bacteroidota</taxon>
        <taxon>Cytophagia</taxon>
        <taxon>Cytophagales</taxon>
        <taxon>Rhodocytophagaceae</taxon>
        <taxon>Xanthocytophaga</taxon>
    </lineage>
</organism>
<keyword evidence="2" id="KW-0315">Glutamine amidotransferase</keyword>